<dbReference type="FunFam" id="3.40.718.10:FF:000020">
    <property type="entry name" value="Isocitrate dehydrogenase"/>
    <property type="match status" value="1"/>
</dbReference>
<gene>
    <name evidence="20" type="primary">icd</name>
    <name evidence="20" type="ORF">MPNT_250013</name>
</gene>
<evidence type="ECO:0000256" key="12">
    <source>
        <dbReference type="ARBA" id="ARBA00023002"/>
    </source>
</evidence>
<evidence type="ECO:0000256" key="10">
    <source>
        <dbReference type="ARBA" id="ARBA00022842"/>
    </source>
</evidence>
<comment type="function">
    <text evidence="18">Catalyzes the oxidative decarboxylation of isocitrate to 2-oxoglutarate and carbon dioxide with the concomitant reduction of NADP(+).</text>
</comment>
<evidence type="ECO:0000259" key="19">
    <source>
        <dbReference type="SMART" id="SM01329"/>
    </source>
</evidence>
<keyword evidence="9" id="KW-0479">Metal-binding</keyword>
<evidence type="ECO:0000313" key="21">
    <source>
        <dbReference type="Proteomes" id="UP000663859"/>
    </source>
</evidence>
<keyword evidence="12 20" id="KW-0560">Oxidoreductase</keyword>
<dbReference type="SUPFAM" id="SSF53659">
    <property type="entry name" value="Isocitrate/Isopropylmalate dehydrogenase-like"/>
    <property type="match status" value="1"/>
</dbReference>
<dbReference type="Proteomes" id="UP000663859">
    <property type="component" value="Unassembled WGS sequence"/>
</dbReference>
<evidence type="ECO:0000256" key="15">
    <source>
        <dbReference type="ARBA" id="ARBA00029765"/>
    </source>
</evidence>
<sequence length="484" mass="53924">MARTPITVAFGDGIGPEIMSATLTMIEAAGAQLEMETIEIGQKLYEAGYPSGIDERAWESLHRTRVFLKAPITTPQGGGYKSLNVTIRKALGLYANIRPAVAYHPVIETLHPGMDIVIIRENEEDLYAGIEYRQSIDQYEAIKLATHPGSERIVRFAFEYAQAYGRKKVTCFTKDNILKMTDGLFHRLFEEVAAEYPAIQKEHWIVDIGSAKLAFRPQEFDVVVIPNLYGDILSDIMAQLAGSVGLAGSANIGASYAMFEAVHGSAPRRAGQDVANPSGLFLAAVQMLVYLGQTEAAERAHNAWLRTLEEGIHTRDIFREGKSRKLVGTQEFAREVARRMGQEPQSLLRPVRYPQGVPRPRADFPYLRKEQPKELVGIDLFLENSPTSPESLAERLQSLAGPELSLQCVANRGLVVWPTRQTQALRVDNYQARFLWRASCGTPPTQEKGLELARKCMEAGLGIVRVQWLYRYGNEPGYSQLQGE</sequence>
<keyword evidence="11" id="KW-0521">NADP</keyword>
<dbReference type="SMART" id="SM01329">
    <property type="entry name" value="Iso_dh"/>
    <property type="match status" value="1"/>
</dbReference>
<evidence type="ECO:0000256" key="17">
    <source>
        <dbReference type="ARBA" id="ARBA00031098"/>
    </source>
</evidence>
<accession>A0A8J2BP33</accession>
<comment type="similarity">
    <text evidence="3">Belongs to the isocitrate and isopropylmalate dehydrogenases family.</text>
</comment>
<dbReference type="Gene3D" id="3.30.70.1570">
    <property type="match status" value="1"/>
</dbReference>
<comment type="cofactor">
    <cofactor evidence="2">
        <name>Mg(2+)</name>
        <dbReference type="ChEBI" id="CHEBI:18420"/>
    </cofactor>
</comment>
<dbReference type="AlphaFoldDB" id="A0A8J2BP33"/>
<proteinExistence type="inferred from homology"/>
<dbReference type="NCBIfam" id="NF006673">
    <property type="entry name" value="PRK09222.1"/>
    <property type="match status" value="1"/>
</dbReference>
<dbReference type="Gene3D" id="3.40.718.10">
    <property type="entry name" value="Isopropylmalate Dehydrogenase"/>
    <property type="match status" value="1"/>
</dbReference>
<dbReference type="InterPro" id="IPR019818">
    <property type="entry name" value="IsoCit/isopropylmalate_DH_CS"/>
</dbReference>
<evidence type="ECO:0000256" key="7">
    <source>
        <dbReference type="ARBA" id="ARBA00022435"/>
    </source>
</evidence>
<dbReference type="PANTHER" id="PTHR11835">
    <property type="entry name" value="DECARBOXYLATING DEHYDROGENASES-ISOCITRATE, ISOPROPYLMALATE, TARTRATE"/>
    <property type="match status" value="1"/>
</dbReference>
<comment type="cofactor">
    <cofactor evidence="1">
        <name>Mn(2+)</name>
        <dbReference type="ChEBI" id="CHEBI:29035"/>
    </cofactor>
</comment>
<evidence type="ECO:0000256" key="11">
    <source>
        <dbReference type="ARBA" id="ARBA00022857"/>
    </source>
</evidence>
<evidence type="ECO:0000256" key="3">
    <source>
        <dbReference type="ARBA" id="ARBA00007769"/>
    </source>
</evidence>
<reference evidence="20" key="1">
    <citation type="submission" date="2021-02" db="EMBL/GenBank/DDBJ databases">
        <authorList>
            <person name="Cremers G."/>
            <person name="Picone N."/>
        </authorList>
    </citation>
    <scope>NUCLEOTIDE SEQUENCE</scope>
    <source>
        <strain evidence="20">PQ17</strain>
    </source>
</reference>
<dbReference type="GO" id="GO:0051287">
    <property type="term" value="F:NAD binding"/>
    <property type="evidence" value="ECO:0007669"/>
    <property type="project" value="InterPro"/>
</dbReference>
<dbReference type="GO" id="GO:0006099">
    <property type="term" value="P:tricarboxylic acid cycle"/>
    <property type="evidence" value="ECO:0007669"/>
    <property type="project" value="UniProtKB-KW"/>
</dbReference>
<evidence type="ECO:0000256" key="14">
    <source>
        <dbReference type="ARBA" id="ARBA00023554"/>
    </source>
</evidence>
<dbReference type="NCBIfam" id="TIGR02924">
    <property type="entry name" value="ICDH_alpha"/>
    <property type="match status" value="1"/>
</dbReference>
<dbReference type="EC" id="1.1.1.42" evidence="5"/>
<comment type="subunit">
    <text evidence="4">Homodimer.</text>
</comment>
<dbReference type="PANTHER" id="PTHR11835:SF43">
    <property type="entry name" value="ISOPROPYLMALATE DEHYDROGENASE-LIKE DOMAIN-CONTAINING PROTEIN"/>
    <property type="match status" value="1"/>
</dbReference>
<feature type="domain" description="Isopropylmalate dehydrogenase-like" evidence="19">
    <location>
        <begin position="5"/>
        <end position="336"/>
    </location>
</feature>
<evidence type="ECO:0000256" key="4">
    <source>
        <dbReference type="ARBA" id="ARBA00011738"/>
    </source>
</evidence>
<evidence type="ECO:0000256" key="18">
    <source>
        <dbReference type="ARBA" id="ARBA00046127"/>
    </source>
</evidence>
<evidence type="ECO:0000256" key="1">
    <source>
        <dbReference type="ARBA" id="ARBA00001936"/>
    </source>
</evidence>
<evidence type="ECO:0000256" key="16">
    <source>
        <dbReference type="ARBA" id="ARBA00029990"/>
    </source>
</evidence>
<evidence type="ECO:0000256" key="8">
    <source>
        <dbReference type="ARBA" id="ARBA00022532"/>
    </source>
</evidence>
<dbReference type="Pfam" id="PF18324">
    <property type="entry name" value="Isocitrate_DH_C_bact"/>
    <property type="match status" value="1"/>
</dbReference>
<evidence type="ECO:0000256" key="13">
    <source>
        <dbReference type="ARBA" id="ARBA00023211"/>
    </source>
</evidence>
<keyword evidence="21" id="KW-1185">Reference proteome</keyword>
<comment type="catalytic activity">
    <reaction evidence="14">
        <text>D-threo-isocitrate + NADP(+) = 2-oxoglutarate + CO2 + NADPH</text>
        <dbReference type="Rhea" id="RHEA:19629"/>
        <dbReference type="ChEBI" id="CHEBI:15562"/>
        <dbReference type="ChEBI" id="CHEBI:16526"/>
        <dbReference type="ChEBI" id="CHEBI:16810"/>
        <dbReference type="ChEBI" id="CHEBI:57783"/>
        <dbReference type="ChEBI" id="CHEBI:58349"/>
        <dbReference type="EC" id="1.1.1.42"/>
    </reaction>
</comment>
<dbReference type="Pfam" id="PF00180">
    <property type="entry name" value="Iso_dh"/>
    <property type="match status" value="1"/>
</dbReference>
<evidence type="ECO:0000256" key="5">
    <source>
        <dbReference type="ARBA" id="ARBA00013013"/>
    </source>
</evidence>
<dbReference type="InterPro" id="IPR014273">
    <property type="entry name" value="Isocitrate_DH_bac-typ"/>
</dbReference>
<dbReference type="InterPro" id="IPR040978">
    <property type="entry name" value="Isocitrate_DH_TT1725_C"/>
</dbReference>
<keyword evidence="10" id="KW-0460">Magnesium</keyword>
<dbReference type="GO" id="GO:0000287">
    <property type="term" value="F:magnesium ion binding"/>
    <property type="evidence" value="ECO:0007669"/>
    <property type="project" value="InterPro"/>
</dbReference>
<comment type="caution">
    <text evidence="20">The sequence shown here is derived from an EMBL/GenBank/DDBJ whole genome shotgun (WGS) entry which is preliminary data.</text>
</comment>
<protein>
    <recommendedName>
        <fullName evidence="6">Isocitrate dehydrogenase [NADP]</fullName>
        <ecNumber evidence="5">1.1.1.42</ecNumber>
    </recommendedName>
    <alternativeName>
        <fullName evidence="15">IDP</fullName>
    </alternativeName>
    <alternativeName>
        <fullName evidence="16">NADP(+)-specific ICDH</fullName>
    </alternativeName>
    <alternativeName>
        <fullName evidence="17">Oxalosuccinate decarboxylase</fullName>
    </alternativeName>
</protein>
<dbReference type="GO" id="GO:0004450">
    <property type="term" value="F:isocitrate dehydrogenase (NADP+) activity"/>
    <property type="evidence" value="ECO:0007669"/>
    <property type="project" value="UniProtKB-EC"/>
</dbReference>
<keyword evidence="8" id="KW-0816">Tricarboxylic acid cycle</keyword>
<dbReference type="PROSITE" id="PS00470">
    <property type="entry name" value="IDH_IMDH"/>
    <property type="match status" value="1"/>
</dbReference>
<name>A0A8J2BP33_9BACT</name>
<dbReference type="RefSeq" id="WP_174583273.1">
    <property type="nucleotide sequence ID" value="NZ_CAJNOB010000018.1"/>
</dbReference>
<dbReference type="InterPro" id="IPR046997">
    <property type="entry name" value="Isocitrate_DH_TT1725_C_sf"/>
</dbReference>
<keyword evidence="13" id="KW-0464">Manganese</keyword>
<keyword evidence="7" id="KW-0329">Glyoxylate bypass</keyword>
<dbReference type="GO" id="GO:0006097">
    <property type="term" value="P:glyoxylate cycle"/>
    <property type="evidence" value="ECO:0007669"/>
    <property type="project" value="UniProtKB-KW"/>
</dbReference>
<evidence type="ECO:0000256" key="6">
    <source>
        <dbReference type="ARBA" id="ARBA00019562"/>
    </source>
</evidence>
<dbReference type="GO" id="GO:0004449">
    <property type="term" value="F:isocitrate dehydrogenase (NAD+) activity"/>
    <property type="evidence" value="ECO:0007669"/>
    <property type="project" value="TreeGrafter"/>
</dbReference>
<organism evidence="20 21">
    <name type="scientific">Candidatus Methylacidithermus pantelleriae</name>
    <dbReference type="NCBI Taxonomy" id="2744239"/>
    <lineage>
        <taxon>Bacteria</taxon>
        <taxon>Pseudomonadati</taxon>
        <taxon>Verrucomicrobiota</taxon>
        <taxon>Methylacidiphilae</taxon>
        <taxon>Methylacidiphilales</taxon>
        <taxon>Methylacidiphilaceae</taxon>
        <taxon>Candidatus Methylacidithermus</taxon>
    </lineage>
</organism>
<evidence type="ECO:0000256" key="9">
    <source>
        <dbReference type="ARBA" id="ARBA00022723"/>
    </source>
</evidence>
<evidence type="ECO:0000313" key="20">
    <source>
        <dbReference type="EMBL" id="CAF0698165.1"/>
    </source>
</evidence>
<evidence type="ECO:0000256" key="2">
    <source>
        <dbReference type="ARBA" id="ARBA00001946"/>
    </source>
</evidence>
<dbReference type="EMBL" id="CAJNOB010000018">
    <property type="protein sequence ID" value="CAF0698165.1"/>
    <property type="molecule type" value="Genomic_DNA"/>
</dbReference>
<dbReference type="InterPro" id="IPR024084">
    <property type="entry name" value="IsoPropMal-DH-like_dom"/>
</dbReference>
<dbReference type="GO" id="GO:0006102">
    <property type="term" value="P:isocitrate metabolic process"/>
    <property type="evidence" value="ECO:0007669"/>
    <property type="project" value="TreeGrafter"/>
</dbReference>